<evidence type="ECO:0008006" key="3">
    <source>
        <dbReference type="Google" id="ProtNLM"/>
    </source>
</evidence>
<gene>
    <name evidence="1" type="ORF">J9317_08180</name>
</gene>
<accession>A0ABS5LDD4</accession>
<name>A0ABS5LDD4_9BACI</name>
<reference evidence="1 2" key="1">
    <citation type="submission" date="2021-04" db="EMBL/GenBank/DDBJ databases">
        <title>Metabacillus sp. strain KIGAM252 whole genome sequence.</title>
        <authorList>
            <person name="Seo M.-J."/>
            <person name="Cho E.-S."/>
            <person name="Hwang C.Y."/>
            <person name="Yoon D.J."/>
        </authorList>
    </citation>
    <scope>NUCLEOTIDE SEQUENCE [LARGE SCALE GENOMIC DNA]</scope>
    <source>
        <strain evidence="1 2">KIGAM252</strain>
    </source>
</reference>
<keyword evidence="2" id="KW-1185">Reference proteome</keyword>
<organism evidence="1 2">
    <name type="scientific">Metabacillus flavus</name>
    <dbReference type="NCBI Taxonomy" id="2823519"/>
    <lineage>
        <taxon>Bacteria</taxon>
        <taxon>Bacillati</taxon>
        <taxon>Bacillota</taxon>
        <taxon>Bacilli</taxon>
        <taxon>Bacillales</taxon>
        <taxon>Bacillaceae</taxon>
        <taxon>Metabacillus</taxon>
    </lineage>
</organism>
<sequence>MHPSKIVLLRHAEEPNEPNHHNLSPEGWIRAKLLCPLLIFLYQHIAGVYAAGIGPDDQSKRKIQTIIPLIKYQLNEGNGGTAINTVRLSFETKPTANKILTNGLYHKKVVIVCWSHKKLPELARELNAKLVPEKWPEDRYDVLWEIDGHTGKLKQIPQLLMPGDSLHGIGE</sequence>
<dbReference type="RefSeq" id="WP_211557764.1">
    <property type="nucleotide sequence ID" value="NZ_JAGVRK010000001.1"/>
</dbReference>
<dbReference type="EMBL" id="JAGVRK010000001">
    <property type="protein sequence ID" value="MBS2968732.1"/>
    <property type="molecule type" value="Genomic_DNA"/>
</dbReference>
<comment type="caution">
    <text evidence="1">The sequence shown here is derived from an EMBL/GenBank/DDBJ whole genome shotgun (WGS) entry which is preliminary data.</text>
</comment>
<evidence type="ECO:0000313" key="2">
    <source>
        <dbReference type="Proteomes" id="UP000682403"/>
    </source>
</evidence>
<dbReference type="Proteomes" id="UP000682403">
    <property type="component" value="Unassembled WGS sequence"/>
</dbReference>
<proteinExistence type="predicted"/>
<protein>
    <recommendedName>
        <fullName evidence="3">Histidine phosphatase family protein</fullName>
    </recommendedName>
</protein>
<evidence type="ECO:0000313" key="1">
    <source>
        <dbReference type="EMBL" id="MBS2968732.1"/>
    </source>
</evidence>